<dbReference type="EMBL" id="CAESAO010000023">
    <property type="protein sequence ID" value="CAB4339276.1"/>
    <property type="molecule type" value="Genomic_DNA"/>
</dbReference>
<dbReference type="SUPFAM" id="SSF51735">
    <property type="entry name" value="NAD(P)-binding Rossmann-fold domains"/>
    <property type="match status" value="1"/>
</dbReference>
<proteinExistence type="inferred from homology"/>
<dbReference type="PANTHER" id="PTHR44196:SF1">
    <property type="entry name" value="DEHYDROGENASE_REDUCTASE SDR FAMILY MEMBER 7B"/>
    <property type="match status" value="1"/>
</dbReference>
<dbReference type="Pfam" id="PF00106">
    <property type="entry name" value="adh_short"/>
    <property type="match status" value="1"/>
</dbReference>
<dbReference type="AlphaFoldDB" id="A0A6J5ZCS3"/>
<dbReference type="Gene3D" id="3.40.50.720">
    <property type="entry name" value="NAD(P)-binding Rossmann-like Domain"/>
    <property type="match status" value="1"/>
</dbReference>
<evidence type="ECO:0000313" key="3">
    <source>
        <dbReference type="EMBL" id="CAB4339276.1"/>
    </source>
</evidence>
<evidence type="ECO:0000256" key="1">
    <source>
        <dbReference type="ARBA" id="ARBA00006484"/>
    </source>
</evidence>
<dbReference type="PROSITE" id="PS00061">
    <property type="entry name" value="ADH_SHORT"/>
    <property type="match status" value="1"/>
</dbReference>
<evidence type="ECO:0000256" key="2">
    <source>
        <dbReference type="ARBA" id="ARBA00023002"/>
    </source>
</evidence>
<protein>
    <submittedName>
        <fullName evidence="3">Unannotated protein</fullName>
    </submittedName>
</protein>
<dbReference type="PANTHER" id="PTHR44196">
    <property type="entry name" value="DEHYDROGENASE/REDUCTASE SDR FAMILY MEMBER 7B"/>
    <property type="match status" value="1"/>
</dbReference>
<comment type="similarity">
    <text evidence="1">Belongs to the short-chain dehydrogenases/reductases (SDR) family.</text>
</comment>
<sequence>MHIQGKSVLLTGATGGIGEAIARNLSLAGARLVVSGRRADVLERLAAETGAVVAPADLANREELDALIAAHADVDILIANAALPASGDLFDFSVDEIDRALEVNLRAPVMMSRVIGERMRERGTGQIVLISSLAGKVATAGSSLYSTTKFALRGFGSGLRADLHDSGVGVSVVFPGFVRDAGMFHESQVELPGYVGTCSPDDVAAAVRSAIENDRGEVDVAPIAVRAATKASEIAPGLMGAVVRRLGSSDFTAELADRQADKR</sequence>
<dbReference type="PRINTS" id="PR00081">
    <property type="entry name" value="GDHRDH"/>
</dbReference>
<dbReference type="InterPro" id="IPR020904">
    <property type="entry name" value="Sc_DH/Rdtase_CS"/>
</dbReference>
<gene>
    <name evidence="3" type="ORF">UFOPK3522_00444</name>
</gene>
<name>A0A6J5ZCS3_9ZZZZ</name>
<dbReference type="InterPro" id="IPR036291">
    <property type="entry name" value="NAD(P)-bd_dom_sf"/>
</dbReference>
<reference evidence="3" key="1">
    <citation type="submission" date="2020-05" db="EMBL/GenBank/DDBJ databases">
        <authorList>
            <person name="Chiriac C."/>
            <person name="Salcher M."/>
            <person name="Ghai R."/>
            <person name="Kavagutti S V."/>
        </authorList>
    </citation>
    <scope>NUCLEOTIDE SEQUENCE</scope>
</reference>
<accession>A0A6J5ZCS3</accession>
<dbReference type="InterPro" id="IPR002347">
    <property type="entry name" value="SDR_fam"/>
</dbReference>
<keyword evidence="2" id="KW-0560">Oxidoreductase</keyword>
<dbReference type="GO" id="GO:0016020">
    <property type="term" value="C:membrane"/>
    <property type="evidence" value="ECO:0007669"/>
    <property type="project" value="TreeGrafter"/>
</dbReference>
<dbReference type="GO" id="GO:0016491">
    <property type="term" value="F:oxidoreductase activity"/>
    <property type="evidence" value="ECO:0007669"/>
    <property type="project" value="UniProtKB-KW"/>
</dbReference>
<organism evidence="3">
    <name type="scientific">freshwater metagenome</name>
    <dbReference type="NCBI Taxonomy" id="449393"/>
    <lineage>
        <taxon>unclassified sequences</taxon>
        <taxon>metagenomes</taxon>
        <taxon>ecological metagenomes</taxon>
    </lineage>
</organism>